<dbReference type="EMBL" id="CM046390">
    <property type="protein sequence ID" value="KAI8565095.1"/>
    <property type="molecule type" value="Genomic_DNA"/>
</dbReference>
<proteinExistence type="predicted"/>
<name>A0ACC0PI21_RHOML</name>
<evidence type="ECO:0000313" key="2">
    <source>
        <dbReference type="Proteomes" id="UP001062846"/>
    </source>
</evidence>
<comment type="caution">
    <text evidence="1">The sequence shown here is derived from an EMBL/GenBank/DDBJ whole genome shotgun (WGS) entry which is preliminary data.</text>
</comment>
<organism evidence="1 2">
    <name type="scientific">Rhododendron molle</name>
    <name type="common">Chinese azalea</name>
    <name type="synonym">Azalea mollis</name>
    <dbReference type="NCBI Taxonomy" id="49168"/>
    <lineage>
        <taxon>Eukaryota</taxon>
        <taxon>Viridiplantae</taxon>
        <taxon>Streptophyta</taxon>
        <taxon>Embryophyta</taxon>
        <taxon>Tracheophyta</taxon>
        <taxon>Spermatophyta</taxon>
        <taxon>Magnoliopsida</taxon>
        <taxon>eudicotyledons</taxon>
        <taxon>Gunneridae</taxon>
        <taxon>Pentapetalae</taxon>
        <taxon>asterids</taxon>
        <taxon>Ericales</taxon>
        <taxon>Ericaceae</taxon>
        <taxon>Ericoideae</taxon>
        <taxon>Rhodoreae</taxon>
        <taxon>Rhododendron</taxon>
    </lineage>
</organism>
<dbReference type="Proteomes" id="UP001062846">
    <property type="component" value="Chromosome 3"/>
</dbReference>
<gene>
    <name evidence="1" type="ORF">RHMOL_Rhmol03G0234200</name>
</gene>
<sequence length="701" mass="79365">MCSFDTREMKKLFDCLFEAKKRPRTVHFSPPFQMEAENHNLPLIYSVSTVDSPEFTHFTRALTRSTVIGLDAEWKPLRVHQPTFPTVSLLQIACRSGGGGDDESSVFLLDLLEIPLPSIFALLKEVFVSPDVLKLGFRFKQDLVYLSSTFCSQGCDPGFDRELQCSDWSCRPLTAEQKAYAAEDAHCLLEIFKVFQIKVSKEGDSFGEVNELSFSHLDLGLKEILEKPNCCDKILRTKFSEALEIVRATTSSESSHRVLSASREVPDVSCMNTIPMDGSLLQIVQIHGDKILLKESDRKPKTSRKKGKRKPSEGLICKERRSEKVDDWQGLPPWDLSLGGDGCPKFLCDVMVEGLAKHLRCVGIDAAVPYSKKPETRRLIDQAQREKRVLLTRDVKLLRHEYLLENQIYRVKSLLKNEQLLEVIETFQLKISEDHLMSRCTKCNGRFIQKPLTTEEAVEAAKGFQVIPNCLFNKNLEFWQCMDCNQLYWEGMGSRGITEMRKPIRPQKEQALNCPRCNSTNTKFCYYNNYSLSQPRYFCKSCRRYWTEGGSLRNVPVGGGSRINRKKPSSSKNNLPHDLTPPTNSSRPATQNLKFHQGQDLNLTCLPPNTSDHNTIYPNPFGYRIFDSAGAISEQEFKPSSLNICLNGFGNVYGSRVPGVEESTSARPFFPFEELKLQNKGRGEPSTTGHWSGMLGGGSNW</sequence>
<reference evidence="1" key="1">
    <citation type="submission" date="2022-02" db="EMBL/GenBank/DDBJ databases">
        <title>Plant Genome Project.</title>
        <authorList>
            <person name="Zhang R.-G."/>
        </authorList>
    </citation>
    <scope>NUCLEOTIDE SEQUENCE</scope>
    <source>
        <strain evidence="1">AT1</strain>
    </source>
</reference>
<protein>
    <submittedName>
        <fullName evidence="1">Uncharacterized protein</fullName>
    </submittedName>
</protein>
<evidence type="ECO:0000313" key="1">
    <source>
        <dbReference type="EMBL" id="KAI8565095.1"/>
    </source>
</evidence>
<keyword evidence="2" id="KW-1185">Reference proteome</keyword>
<accession>A0ACC0PI21</accession>